<dbReference type="InterPro" id="IPR037056">
    <property type="entry name" value="RNase_H1_N_sf"/>
</dbReference>
<proteinExistence type="predicted"/>
<accession>A0A0C9YDS4</accession>
<dbReference type="Pfam" id="PF01693">
    <property type="entry name" value="Cauli_VI"/>
    <property type="match status" value="1"/>
</dbReference>
<dbReference type="Gene3D" id="3.40.970.10">
    <property type="entry name" value="Ribonuclease H1, N-terminal domain"/>
    <property type="match status" value="1"/>
</dbReference>
<gene>
    <name evidence="2" type="ORF">PISMIDRAFT_35288</name>
</gene>
<reference evidence="2 3" key="1">
    <citation type="submission" date="2014-04" db="EMBL/GenBank/DDBJ databases">
        <authorList>
            <consortium name="DOE Joint Genome Institute"/>
            <person name="Kuo A."/>
            <person name="Kohler A."/>
            <person name="Costa M.D."/>
            <person name="Nagy L.G."/>
            <person name="Floudas D."/>
            <person name="Copeland A."/>
            <person name="Barry K.W."/>
            <person name="Cichocki N."/>
            <person name="Veneault-Fourrey C."/>
            <person name="LaButti K."/>
            <person name="Lindquist E.A."/>
            <person name="Lipzen A."/>
            <person name="Lundell T."/>
            <person name="Morin E."/>
            <person name="Murat C."/>
            <person name="Sun H."/>
            <person name="Tunlid A."/>
            <person name="Henrissat B."/>
            <person name="Grigoriev I.V."/>
            <person name="Hibbett D.S."/>
            <person name="Martin F."/>
            <person name="Nordberg H.P."/>
            <person name="Cantor M.N."/>
            <person name="Hua S.X."/>
        </authorList>
    </citation>
    <scope>NUCLEOTIDE SEQUENCE [LARGE SCALE GENOMIC DNA]</scope>
    <source>
        <strain evidence="2 3">441</strain>
    </source>
</reference>
<feature type="domain" description="Ribonuclease H1 N-terminal" evidence="1">
    <location>
        <begin position="15"/>
        <end position="54"/>
    </location>
</feature>
<dbReference type="AlphaFoldDB" id="A0A0C9YDS4"/>
<evidence type="ECO:0000259" key="1">
    <source>
        <dbReference type="Pfam" id="PF01693"/>
    </source>
</evidence>
<name>A0A0C9YDS4_9AGAM</name>
<evidence type="ECO:0000313" key="2">
    <source>
        <dbReference type="EMBL" id="KIK22960.1"/>
    </source>
</evidence>
<dbReference type="OrthoDB" id="2675575at2759"/>
<keyword evidence="3" id="KW-1185">Reference proteome</keyword>
<feature type="non-terminal residue" evidence="2">
    <location>
        <position position="77"/>
    </location>
</feature>
<feature type="non-terminal residue" evidence="2">
    <location>
        <position position="1"/>
    </location>
</feature>
<dbReference type="SUPFAM" id="SSF55658">
    <property type="entry name" value="L9 N-domain-like"/>
    <property type="match status" value="1"/>
</dbReference>
<dbReference type="Proteomes" id="UP000054018">
    <property type="component" value="Unassembled WGS sequence"/>
</dbReference>
<dbReference type="InterPro" id="IPR011320">
    <property type="entry name" value="RNase_H1_N"/>
</dbReference>
<dbReference type="EMBL" id="KN833732">
    <property type="protein sequence ID" value="KIK22960.1"/>
    <property type="molecule type" value="Genomic_DNA"/>
</dbReference>
<dbReference type="InterPro" id="IPR009027">
    <property type="entry name" value="Ribosomal_bL9/RNase_H1_N"/>
</dbReference>
<protein>
    <recommendedName>
        <fullName evidence="1">Ribonuclease H1 N-terminal domain-containing protein</fullName>
    </recommendedName>
</protein>
<sequence length="77" mass="8770">HPDNIKPPTTPINEFYVVVVGQEPGIFYSWNNAAARVLGVSKNDHFKCSTFQEALRHYKDAYYCNEVKCMPNPGTCF</sequence>
<organism evidence="2 3">
    <name type="scientific">Pisolithus microcarpus 441</name>
    <dbReference type="NCBI Taxonomy" id="765257"/>
    <lineage>
        <taxon>Eukaryota</taxon>
        <taxon>Fungi</taxon>
        <taxon>Dikarya</taxon>
        <taxon>Basidiomycota</taxon>
        <taxon>Agaricomycotina</taxon>
        <taxon>Agaricomycetes</taxon>
        <taxon>Agaricomycetidae</taxon>
        <taxon>Boletales</taxon>
        <taxon>Sclerodermatineae</taxon>
        <taxon>Pisolithaceae</taxon>
        <taxon>Pisolithus</taxon>
    </lineage>
</organism>
<reference evidence="3" key="2">
    <citation type="submission" date="2015-01" db="EMBL/GenBank/DDBJ databases">
        <title>Evolutionary Origins and Diversification of the Mycorrhizal Mutualists.</title>
        <authorList>
            <consortium name="DOE Joint Genome Institute"/>
            <consortium name="Mycorrhizal Genomics Consortium"/>
            <person name="Kohler A."/>
            <person name="Kuo A."/>
            <person name="Nagy L.G."/>
            <person name="Floudas D."/>
            <person name="Copeland A."/>
            <person name="Barry K.W."/>
            <person name="Cichocki N."/>
            <person name="Veneault-Fourrey C."/>
            <person name="LaButti K."/>
            <person name="Lindquist E.A."/>
            <person name="Lipzen A."/>
            <person name="Lundell T."/>
            <person name="Morin E."/>
            <person name="Murat C."/>
            <person name="Riley R."/>
            <person name="Ohm R."/>
            <person name="Sun H."/>
            <person name="Tunlid A."/>
            <person name="Henrissat B."/>
            <person name="Grigoriev I.V."/>
            <person name="Hibbett D.S."/>
            <person name="Martin F."/>
        </authorList>
    </citation>
    <scope>NUCLEOTIDE SEQUENCE [LARGE SCALE GENOMIC DNA]</scope>
    <source>
        <strain evidence="3">441</strain>
    </source>
</reference>
<evidence type="ECO:0000313" key="3">
    <source>
        <dbReference type="Proteomes" id="UP000054018"/>
    </source>
</evidence>
<dbReference type="HOGENOM" id="CLU_137526_1_0_1"/>